<dbReference type="Proteomes" id="UP000322530">
    <property type="component" value="Unassembled WGS sequence"/>
</dbReference>
<evidence type="ECO:0000256" key="4">
    <source>
        <dbReference type="ARBA" id="ARBA00022729"/>
    </source>
</evidence>
<dbReference type="GO" id="GO:0046872">
    <property type="term" value="F:metal ion binding"/>
    <property type="evidence" value="ECO:0007669"/>
    <property type="project" value="UniProtKB-KW"/>
</dbReference>
<keyword evidence="3" id="KW-0479">Metal-binding</keyword>
<dbReference type="Pfam" id="PF01297">
    <property type="entry name" value="ZnuA"/>
    <property type="match status" value="1"/>
</dbReference>
<sequence length="307" mass="33374">MYFRRIRSSGLLLSFCALILLSSCGTSANGQGSSLSTTNGLVRVVAAENFYGDIVKQVGGTHVSVTSMLSDPNIDPHSYESSVNQVKAIAQAQLVVANGGGYDDWMDNLLASTQANNQTVLKGYDIAPVKLSNNEHVWYDPTNAKAIAAAVASALKTIDASHATDYERNLHIFQNAVGTIDQKLASIKDTYAQTPVGLTETIYLYQTRLMNLKVLTPQGFQKAMAEGNDPPADTVVTTNNQVNQHQVKVLIYNQQTQSSITTRLQKSAQQQHIPVVAVTELMPPDQNYQSWMLSQLSSLEHALGNSK</sequence>
<comment type="caution">
    <text evidence="6">The sequence shown here is derived from an EMBL/GenBank/DDBJ whole genome shotgun (WGS) entry which is preliminary data.</text>
</comment>
<feature type="signal peptide" evidence="5">
    <location>
        <begin position="1"/>
        <end position="28"/>
    </location>
</feature>
<comment type="subcellular location">
    <subcellularLocation>
        <location evidence="1">Cell envelope</location>
    </subcellularLocation>
</comment>
<protein>
    <submittedName>
        <fullName evidence="6">ABC transporter substrate-binding protein</fullName>
    </submittedName>
</protein>
<evidence type="ECO:0000256" key="1">
    <source>
        <dbReference type="ARBA" id="ARBA00004196"/>
    </source>
</evidence>
<evidence type="ECO:0000256" key="3">
    <source>
        <dbReference type="ARBA" id="ARBA00022723"/>
    </source>
</evidence>
<reference evidence="6 7" key="1">
    <citation type="submission" date="2019-01" db="EMBL/GenBank/DDBJ databases">
        <title>Draft genome sequence of Dictyobacter sp. Uno17.</title>
        <authorList>
            <person name="Wang C.M."/>
            <person name="Zheng Y."/>
            <person name="Sakai Y."/>
            <person name="Abe K."/>
            <person name="Yokota A."/>
            <person name="Yabe S."/>
        </authorList>
    </citation>
    <scope>NUCLEOTIDE SEQUENCE [LARGE SCALE GENOMIC DNA]</scope>
    <source>
        <strain evidence="6 7">Uno17</strain>
    </source>
</reference>
<dbReference type="GO" id="GO:0030313">
    <property type="term" value="C:cell envelope"/>
    <property type="evidence" value="ECO:0007669"/>
    <property type="project" value="UniProtKB-SubCell"/>
</dbReference>
<organism evidence="6 7">
    <name type="scientific">Dictyobacter arantiisoli</name>
    <dbReference type="NCBI Taxonomy" id="2014874"/>
    <lineage>
        <taxon>Bacteria</taxon>
        <taxon>Bacillati</taxon>
        <taxon>Chloroflexota</taxon>
        <taxon>Ktedonobacteria</taxon>
        <taxon>Ktedonobacterales</taxon>
        <taxon>Dictyobacteraceae</taxon>
        <taxon>Dictyobacter</taxon>
    </lineage>
</organism>
<dbReference type="PANTHER" id="PTHR42953:SF1">
    <property type="entry name" value="METAL-BINDING PROTEIN HI_0362-RELATED"/>
    <property type="match status" value="1"/>
</dbReference>
<dbReference type="PANTHER" id="PTHR42953">
    <property type="entry name" value="HIGH-AFFINITY ZINC UPTAKE SYSTEM PROTEIN ZNUA-RELATED"/>
    <property type="match status" value="1"/>
</dbReference>
<keyword evidence="4 5" id="KW-0732">Signal</keyword>
<keyword evidence="7" id="KW-1185">Reference proteome</keyword>
<accession>A0A5A5TBX0</accession>
<dbReference type="EMBL" id="BIXY01000029">
    <property type="protein sequence ID" value="GCF08725.1"/>
    <property type="molecule type" value="Genomic_DNA"/>
</dbReference>
<feature type="chain" id="PRO_5022965217" evidence="5">
    <location>
        <begin position="29"/>
        <end position="307"/>
    </location>
</feature>
<gene>
    <name evidence="6" type="ORF">KDI_22890</name>
</gene>
<name>A0A5A5TBX0_9CHLR</name>
<dbReference type="GO" id="GO:0030001">
    <property type="term" value="P:metal ion transport"/>
    <property type="evidence" value="ECO:0007669"/>
    <property type="project" value="InterPro"/>
</dbReference>
<keyword evidence="2" id="KW-0813">Transport</keyword>
<dbReference type="InterPro" id="IPR006127">
    <property type="entry name" value="ZnuA-like"/>
</dbReference>
<evidence type="ECO:0000256" key="5">
    <source>
        <dbReference type="SAM" id="SignalP"/>
    </source>
</evidence>
<evidence type="ECO:0000313" key="6">
    <source>
        <dbReference type="EMBL" id="GCF08725.1"/>
    </source>
</evidence>
<dbReference type="InterPro" id="IPR050492">
    <property type="entry name" value="Bact_metal-bind_prot9"/>
</dbReference>
<proteinExistence type="predicted"/>
<evidence type="ECO:0000313" key="7">
    <source>
        <dbReference type="Proteomes" id="UP000322530"/>
    </source>
</evidence>
<dbReference type="SUPFAM" id="SSF53807">
    <property type="entry name" value="Helical backbone' metal receptor"/>
    <property type="match status" value="1"/>
</dbReference>
<evidence type="ECO:0000256" key="2">
    <source>
        <dbReference type="ARBA" id="ARBA00022448"/>
    </source>
</evidence>
<dbReference type="Gene3D" id="3.40.50.1980">
    <property type="entry name" value="Nitrogenase molybdenum iron protein domain"/>
    <property type="match status" value="2"/>
</dbReference>
<dbReference type="RefSeq" id="WP_172632056.1">
    <property type="nucleotide sequence ID" value="NZ_BIXY01000029.1"/>
</dbReference>
<dbReference type="PROSITE" id="PS51257">
    <property type="entry name" value="PROKAR_LIPOPROTEIN"/>
    <property type="match status" value="1"/>
</dbReference>
<dbReference type="AlphaFoldDB" id="A0A5A5TBX0"/>